<feature type="compositionally biased region" description="Basic residues" evidence="3">
    <location>
        <begin position="333"/>
        <end position="350"/>
    </location>
</feature>
<dbReference type="EC" id="3.6.1.-" evidence="2"/>
<dbReference type="GO" id="GO:0019843">
    <property type="term" value="F:rRNA binding"/>
    <property type="evidence" value="ECO:0007669"/>
    <property type="project" value="UniProtKB-KW"/>
</dbReference>
<feature type="compositionally biased region" description="Basic and acidic residues" evidence="3">
    <location>
        <begin position="312"/>
        <end position="326"/>
    </location>
</feature>
<dbReference type="InterPro" id="IPR004881">
    <property type="entry name" value="Ribosome_biogen_GTPase_RsgA"/>
</dbReference>
<dbReference type="Pfam" id="PF03193">
    <property type="entry name" value="RsgA_GTPase"/>
    <property type="match status" value="1"/>
</dbReference>
<dbReference type="AlphaFoldDB" id="A0A0P1GN27"/>
<organism evidence="5 6">
    <name type="scientific">Tropicibacter naphthalenivorans</name>
    <dbReference type="NCBI Taxonomy" id="441103"/>
    <lineage>
        <taxon>Bacteria</taxon>
        <taxon>Pseudomonadati</taxon>
        <taxon>Pseudomonadota</taxon>
        <taxon>Alphaproteobacteria</taxon>
        <taxon>Rhodobacterales</taxon>
        <taxon>Roseobacteraceae</taxon>
        <taxon>Tropicibacter</taxon>
    </lineage>
</organism>
<keyword evidence="6" id="KW-1185">Reference proteome</keyword>
<protein>
    <recommendedName>
        <fullName evidence="2">Small ribosomal subunit biogenesis GTPase RsgA</fullName>
        <ecNumber evidence="2">3.6.1.-</ecNumber>
    </recommendedName>
</protein>
<evidence type="ECO:0000313" key="5">
    <source>
        <dbReference type="EMBL" id="CUH76730.1"/>
    </source>
</evidence>
<feature type="domain" description="EngC GTPase" evidence="4">
    <location>
        <begin position="98"/>
        <end position="247"/>
    </location>
</feature>
<dbReference type="NCBIfam" id="TIGR00157">
    <property type="entry name" value="ribosome small subunit-dependent GTPase A"/>
    <property type="match status" value="1"/>
</dbReference>
<dbReference type="GO" id="GO:0042274">
    <property type="term" value="P:ribosomal small subunit biogenesis"/>
    <property type="evidence" value="ECO:0007669"/>
    <property type="project" value="UniProtKB-UniRule"/>
</dbReference>
<gene>
    <name evidence="2 5" type="primary">rsgA</name>
    <name evidence="5" type="ORF">TRN7648_01099</name>
</gene>
<dbReference type="GO" id="GO:0005737">
    <property type="term" value="C:cytoplasm"/>
    <property type="evidence" value="ECO:0007669"/>
    <property type="project" value="UniProtKB-SubCell"/>
</dbReference>
<comment type="similarity">
    <text evidence="2">Belongs to the TRAFAC class YlqF/YawG GTPase family. RsgA subfamily.</text>
</comment>
<feature type="binding site" evidence="2">
    <location>
        <position position="285"/>
    </location>
    <ligand>
        <name>Zn(2+)</name>
        <dbReference type="ChEBI" id="CHEBI:29105"/>
    </ligand>
</feature>
<evidence type="ECO:0000313" key="6">
    <source>
        <dbReference type="Proteomes" id="UP000054935"/>
    </source>
</evidence>
<dbReference type="OrthoDB" id="9809485at2"/>
<dbReference type="GO" id="GO:0005525">
    <property type="term" value="F:GTP binding"/>
    <property type="evidence" value="ECO:0007669"/>
    <property type="project" value="UniProtKB-UniRule"/>
</dbReference>
<evidence type="ECO:0000259" key="4">
    <source>
        <dbReference type="PROSITE" id="PS50936"/>
    </source>
</evidence>
<keyword evidence="2" id="KW-0342">GTP-binding</keyword>
<keyword evidence="2" id="KW-0862">Zinc</keyword>
<dbReference type="EMBL" id="CYSE01000002">
    <property type="protein sequence ID" value="CUH76730.1"/>
    <property type="molecule type" value="Genomic_DNA"/>
</dbReference>
<dbReference type="GO" id="GO:0003924">
    <property type="term" value="F:GTPase activity"/>
    <property type="evidence" value="ECO:0007669"/>
    <property type="project" value="UniProtKB-UniRule"/>
</dbReference>
<keyword evidence="2" id="KW-0699">rRNA-binding</keyword>
<dbReference type="Gene3D" id="1.10.40.50">
    <property type="entry name" value="Probable gtpase engc, domain 3"/>
    <property type="match status" value="1"/>
</dbReference>
<keyword evidence="1 2" id="KW-0690">Ribosome biogenesis</keyword>
<keyword evidence="2" id="KW-0547">Nucleotide-binding</keyword>
<feature type="binding site" evidence="2">
    <location>
        <position position="279"/>
    </location>
    <ligand>
        <name>Zn(2+)</name>
        <dbReference type="ChEBI" id="CHEBI:29105"/>
    </ligand>
</feature>
<keyword evidence="2" id="KW-0694">RNA-binding</keyword>
<keyword evidence="2" id="KW-0479">Metal-binding</keyword>
<keyword evidence="2 5" id="KW-0378">Hydrolase</keyword>
<dbReference type="STRING" id="441103.TRN7648_01099"/>
<evidence type="ECO:0000256" key="3">
    <source>
        <dbReference type="SAM" id="MobiDB-lite"/>
    </source>
</evidence>
<feature type="binding site" evidence="2">
    <location>
        <begin position="137"/>
        <end position="140"/>
    </location>
    <ligand>
        <name>GTP</name>
        <dbReference type="ChEBI" id="CHEBI:37565"/>
    </ligand>
</feature>
<dbReference type="HAMAP" id="MF_01820">
    <property type="entry name" value="GTPase_RsgA"/>
    <property type="match status" value="1"/>
</dbReference>
<dbReference type="SUPFAM" id="SSF52540">
    <property type="entry name" value="P-loop containing nucleoside triphosphate hydrolases"/>
    <property type="match status" value="1"/>
</dbReference>
<dbReference type="PANTHER" id="PTHR32120:SF10">
    <property type="entry name" value="SMALL RIBOSOMAL SUBUNIT BIOGENESIS GTPASE RSGA"/>
    <property type="match status" value="1"/>
</dbReference>
<comment type="subcellular location">
    <subcellularLocation>
        <location evidence="2">Cytoplasm</location>
    </subcellularLocation>
</comment>
<keyword evidence="2" id="KW-0963">Cytoplasm</keyword>
<feature type="binding site" evidence="2">
    <location>
        <position position="277"/>
    </location>
    <ligand>
        <name>Zn(2+)</name>
        <dbReference type="ChEBI" id="CHEBI:29105"/>
    </ligand>
</feature>
<dbReference type="PROSITE" id="PS50936">
    <property type="entry name" value="ENGC_GTPASE"/>
    <property type="match status" value="1"/>
</dbReference>
<proteinExistence type="inferred from homology"/>
<dbReference type="GO" id="GO:0046872">
    <property type="term" value="F:metal ion binding"/>
    <property type="evidence" value="ECO:0007669"/>
    <property type="project" value="UniProtKB-KW"/>
</dbReference>
<reference evidence="5 6" key="1">
    <citation type="submission" date="2015-09" db="EMBL/GenBank/DDBJ databases">
        <authorList>
            <consortium name="Swine Surveillance"/>
        </authorList>
    </citation>
    <scope>NUCLEOTIDE SEQUENCE [LARGE SCALE GENOMIC DNA]</scope>
    <source>
        <strain evidence="5 6">CECT 7648</strain>
    </source>
</reference>
<dbReference type="RefSeq" id="WP_058246635.1">
    <property type="nucleotide sequence ID" value="NZ_CYSE01000002.1"/>
</dbReference>
<feature type="binding site" evidence="2">
    <location>
        <begin position="192"/>
        <end position="200"/>
    </location>
    <ligand>
        <name>GTP</name>
        <dbReference type="ChEBI" id="CHEBI:37565"/>
    </ligand>
</feature>
<dbReference type="InterPro" id="IPR010914">
    <property type="entry name" value="RsgA_GTPase_dom"/>
</dbReference>
<evidence type="ECO:0000256" key="1">
    <source>
        <dbReference type="ARBA" id="ARBA00022517"/>
    </source>
</evidence>
<dbReference type="InterPro" id="IPR027417">
    <property type="entry name" value="P-loop_NTPase"/>
</dbReference>
<feature type="binding site" evidence="2">
    <location>
        <position position="272"/>
    </location>
    <ligand>
        <name>Zn(2+)</name>
        <dbReference type="ChEBI" id="CHEBI:29105"/>
    </ligand>
</feature>
<comment type="cofactor">
    <cofactor evidence="2">
        <name>Zn(2+)</name>
        <dbReference type="ChEBI" id="CHEBI:29105"/>
    </cofactor>
    <text evidence="2">Binds 1 zinc ion per subunit.</text>
</comment>
<name>A0A0P1GN27_9RHOB</name>
<dbReference type="CDD" id="cd01854">
    <property type="entry name" value="YjeQ_EngC"/>
    <property type="match status" value="1"/>
</dbReference>
<dbReference type="Proteomes" id="UP000054935">
    <property type="component" value="Unassembled WGS sequence"/>
</dbReference>
<comment type="function">
    <text evidence="2">One of several proteins that assist in the late maturation steps of the functional core of the 30S ribosomal subunit. Helps release RbfA from mature subunits. May play a role in the assembly of ribosomal proteins into the subunit. Circularly permuted GTPase that catalyzes slow GTP hydrolysis, GTPase activity is stimulated by the 30S ribosomal subunit.</text>
</comment>
<feature type="region of interest" description="Disordered" evidence="3">
    <location>
        <begin position="312"/>
        <end position="356"/>
    </location>
</feature>
<comment type="subunit">
    <text evidence="2">Monomer. Associates with 30S ribosomal subunit, binds 16S rRNA.</text>
</comment>
<evidence type="ECO:0000256" key="2">
    <source>
        <dbReference type="HAMAP-Rule" id="MF_01820"/>
    </source>
</evidence>
<sequence>MTEQTLADLGWGAFFAQQLTDEDANLRPARVTEVQRDRIRAMDTGGTHTLIPAQHAGTYAVGDWVLTDGTHAQRRLDARSALTRKAAGHVAYTQRIAANVDTLGIVTSCNHDFSVARVERYLTLAAQAGCRPLLILTKPDKVEDHETAEDYLTQAHAIDPDLTAIMINAKDAEQVARLHPWCGNGQTLALLGSSGVGKTTLRNALTGENAPTQKIRQDDSKGRHTTTYRSLVQTNLGGWLIDTPGMRELQLADAQEGIEEVFDDLVELETQCKFRNCGHGAEPGCAIQAAIASGDLDAARLERWRKLIEEDARNSESVARQRERQKAFGKMVKGAKKAKKQAKKQARRPIQHGPED</sequence>
<dbReference type="PANTHER" id="PTHR32120">
    <property type="entry name" value="SMALL RIBOSOMAL SUBUNIT BIOGENESIS GTPASE RSGA"/>
    <property type="match status" value="1"/>
</dbReference>
<dbReference type="Gene3D" id="3.40.50.300">
    <property type="entry name" value="P-loop containing nucleotide triphosphate hydrolases"/>
    <property type="match status" value="1"/>
</dbReference>
<accession>A0A0P1GN27</accession>